<sequence>MSGNGDGAARILVAGIGNIFLGDDGFGVETVRRLAGEDLPPHVEVADIGVRGVHLAYQVLDGWDVLVLVDAVGRGAAPGTLHLIDATADRALPGGAGVPLDGHRMTPDAVLALLDTLCAGTGATPPRRIALVGCEPACLDEGIGLSPQVAAAVPGAVRMVTELVDRESALPSPIRRTP</sequence>
<dbReference type="PANTHER" id="PTHR30302">
    <property type="entry name" value="HYDROGENASE 1 MATURATION PROTEASE"/>
    <property type="match status" value="1"/>
</dbReference>
<dbReference type="Pfam" id="PF01750">
    <property type="entry name" value="HycI"/>
    <property type="match status" value="1"/>
</dbReference>
<dbReference type="SUPFAM" id="SSF53163">
    <property type="entry name" value="HybD-like"/>
    <property type="match status" value="1"/>
</dbReference>
<dbReference type="Proteomes" id="UP000664109">
    <property type="component" value="Unassembled WGS sequence"/>
</dbReference>
<keyword evidence="3" id="KW-0064">Aspartyl protease</keyword>
<dbReference type="PANTHER" id="PTHR30302:SF1">
    <property type="entry name" value="HYDROGENASE 2 MATURATION PROTEASE"/>
    <property type="match status" value="1"/>
</dbReference>
<name>A0ABS2UJM0_9ACTN</name>
<dbReference type="Gene3D" id="3.40.50.1450">
    <property type="entry name" value="HybD-like"/>
    <property type="match status" value="1"/>
</dbReference>
<evidence type="ECO:0000256" key="2">
    <source>
        <dbReference type="ARBA" id="ARBA00022670"/>
    </source>
</evidence>
<dbReference type="InterPro" id="IPR023430">
    <property type="entry name" value="Pept_HybD-like_dom_sf"/>
</dbReference>
<dbReference type="NCBIfam" id="TIGR00072">
    <property type="entry name" value="hydrog_prot"/>
    <property type="match status" value="1"/>
</dbReference>
<keyword evidence="6" id="KW-1185">Reference proteome</keyword>
<evidence type="ECO:0000256" key="3">
    <source>
        <dbReference type="ARBA" id="ARBA00022750"/>
    </source>
</evidence>
<gene>
    <name evidence="5" type="ORF">JE024_03090</name>
</gene>
<keyword evidence="2 5" id="KW-0645">Protease</keyword>
<dbReference type="GO" id="GO:0006508">
    <property type="term" value="P:proteolysis"/>
    <property type="evidence" value="ECO:0007669"/>
    <property type="project" value="UniProtKB-KW"/>
</dbReference>
<accession>A0ABS2UJM0</accession>
<comment type="similarity">
    <text evidence="1">Belongs to the peptidase A31 family.</text>
</comment>
<evidence type="ECO:0000256" key="4">
    <source>
        <dbReference type="ARBA" id="ARBA00022801"/>
    </source>
</evidence>
<protein>
    <submittedName>
        <fullName evidence="5">Hydrogenase maturation protease</fullName>
    </submittedName>
</protein>
<dbReference type="PRINTS" id="PR00446">
    <property type="entry name" value="HYDRGNUPTAKE"/>
</dbReference>
<comment type="caution">
    <text evidence="5">The sequence shown here is derived from an EMBL/GenBank/DDBJ whole genome shotgun (WGS) entry which is preliminary data.</text>
</comment>
<evidence type="ECO:0000313" key="5">
    <source>
        <dbReference type="EMBL" id="MBM9617737.1"/>
    </source>
</evidence>
<dbReference type="GO" id="GO:0008233">
    <property type="term" value="F:peptidase activity"/>
    <property type="evidence" value="ECO:0007669"/>
    <property type="project" value="UniProtKB-KW"/>
</dbReference>
<dbReference type="RefSeq" id="WP_205372080.1">
    <property type="nucleotide sequence ID" value="NZ_JAFEJA010000001.1"/>
</dbReference>
<dbReference type="InterPro" id="IPR000671">
    <property type="entry name" value="Peptidase_A31"/>
</dbReference>
<proteinExistence type="inferred from homology"/>
<reference evidence="5 6" key="1">
    <citation type="journal article" date="2016" name="Arch. Microbiol.">
        <title>Streptomyces zhihengii sp. nov., isolated from rhizospheric soil of Psammosilene tunicoides.</title>
        <authorList>
            <person name="Huang M.J."/>
            <person name="Fei J.J."/>
            <person name="Salam N."/>
            <person name="Kim C.J."/>
            <person name="Hozzein W.N."/>
            <person name="Xiao M."/>
            <person name="Huang H.Q."/>
            <person name="Li W.J."/>
        </authorList>
    </citation>
    <scope>NUCLEOTIDE SEQUENCE [LARGE SCALE GENOMIC DNA]</scope>
    <source>
        <strain evidence="5 6">YIM T102</strain>
    </source>
</reference>
<keyword evidence="4" id="KW-0378">Hydrolase</keyword>
<dbReference type="CDD" id="cd06068">
    <property type="entry name" value="H2MP_like-1"/>
    <property type="match status" value="1"/>
</dbReference>
<dbReference type="EMBL" id="JAFEJA010000001">
    <property type="protein sequence ID" value="MBM9617737.1"/>
    <property type="molecule type" value="Genomic_DNA"/>
</dbReference>
<evidence type="ECO:0000313" key="6">
    <source>
        <dbReference type="Proteomes" id="UP000664109"/>
    </source>
</evidence>
<organism evidence="5 6">
    <name type="scientific">Streptomyces zhihengii</name>
    <dbReference type="NCBI Taxonomy" id="1818004"/>
    <lineage>
        <taxon>Bacteria</taxon>
        <taxon>Bacillati</taxon>
        <taxon>Actinomycetota</taxon>
        <taxon>Actinomycetes</taxon>
        <taxon>Kitasatosporales</taxon>
        <taxon>Streptomycetaceae</taxon>
        <taxon>Streptomyces</taxon>
    </lineage>
</organism>
<evidence type="ECO:0000256" key="1">
    <source>
        <dbReference type="ARBA" id="ARBA00006814"/>
    </source>
</evidence>